<evidence type="ECO:0000256" key="3">
    <source>
        <dbReference type="ARBA" id="ARBA00022763"/>
    </source>
</evidence>
<dbReference type="Gene3D" id="1.20.1440.120">
    <property type="entry name" value="Recombination protein O, C-terminal domain"/>
    <property type="match status" value="1"/>
</dbReference>
<evidence type="ECO:0000313" key="10">
    <source>
        <dbReference type="Proteomes" id="UP000736328"/>
    </source>
</evidence>
<dbReference type="GO" id="GO:0006310">
    <property type="term" value="P:DNA recombination"/>
    <property type="evidence" value="ECO:0007669"/>
    <property type="project" value="UniProtKB-UniRule"/>
</dbReference>
<evidence type="ECO:0000256" key="6">
    <source>
        <dbReference type="ARBA" id="ARBA00033409"/>
    </source>
</evidence>
<name>A0A933IAZ1_UNCT6</name>
<evidence type="ECO:0000256" key="1">
    <source>
        <dbReference type="ARBA" id="ARBA00007452"/>
    </source>
</evidence>
<evidence type="ECO:0000259" key="8">
    <source>
        <dbReference type="Pfam" id="PF11967"/>
    </source>
</evidence>
<dbReference type="PANTHER" id="PTHR33991">
    <property type="entry name" value="DNA REPAIR PROTEIN RECO"/>
    <property type="match status" value="1"/>
</dbReference>
<keyword evidence="4 7" id="KW-0233">DNA recombination</keyword>
<dbReference type="HAMAP" id="MF_00201">
    <property type="entry name" value="RecO"/>
    <property type="match status" value="1"/>
</dbReference>
<feature type="domain" description="DNA replication/recombination mediator RecO N-terminal" evidence="8">
    <location>
        <begin position="1"/>
        <end position="77"/>
    </location>
</feature>
<comment type="function">
    <text evidence="7">Involved in DNA repair and RecF pathway recombination.</text>
</comment>
<dbReference type="GO" id="GO:0043590">
    <property type="term" value="C:bacterial nucleoid"/>
    <property type="evidence" value="ECO:0007669"/>
    <property type="project" value="TreeGrafter"/>
</dbReference>
<dbReference type="Pfam" id="PF02565">
    <property type="entry name" value="RecO_C"/>
    <property type="match status" value="1"/>
</dbReference>
<dbReference type="InterPro" id="IPR042242">
    <property type="entry name" value="RecO_C"/>
</dbReference>
<keyword evidence="3 7" id="KW-0227">DNA damage</keyword>
<keyword evidence="5 7" id="KW-0234">DNA repair</keyword>
<dbReference type="InterPro" id="IPR037278">
    <property type="entry name" value="ARFGAP/RecO"/>
</dbReference>
<dbReference type="InterPro" id="IPR022572">
    <property type="entry name" value="DNA_rep/recomb_RecO_N"/>
</dbReference>
<dbReference type="Proteomes" id="UP000736328">
    <property type="component" value="Unassembled WGS sequence"/>
</dbReference>
<accession>A0A933IAZ1</accession>
<reference evidence="9" key="1">
    <citation type="submission" date="2020-07" db="EMBL/GenBank/DDBJ databases">
        <title>Huge and variable diversity of episymbiotic CPR bacteria and DPANN archaea in groundwater ecosystems.</title>
        <authorList>
            <person name="He C.Y."/>
            <person name="Keren R."/>
            <person name="Whittaker M."/>
            <person name="Farag I.F."/>
            <person name="Doudna J."/>
            <person name="Cate J.H.D."/>
            <person name="Banfield J.F."/>
        </authorList>
    </citation>
    <scope>NUCLEOTIDE SEQUENCE</scope>
    <source>
        <strain evidence="9">NC_groundwater_1520_Pr4_B-0.1um_53_5</strain>
    </source>
</reference>
<evidence type="ECO:0000256" key="4">
    <source>
        <dbReference type="ARBA" id="ARBA00023172"/>
    </source>
</evidence>
<dbReference type="NCBIfam" id="TIGR00613">
    <property type="entry name" value="reco"/>
    <property type="match status" value="1"/>
</dbReference>
<dbReference type="PANTHER" id="PTHR33991:SF1">
    <property type="entry name" value="DNA REPAIR PROTEIN RECO"/>
    <property type="match status" value="1"/>
</dbReference>
<evidence type="ECO:0000256" key="5">
    <source>
        <dbReference type="ARBA" id="ARBA00023204"/>
    </source>
</evidence>
<organism evidence="9 10">
    <name type="scientific">candidate division TA06 bacterium</name>
    <dbReference type="NCBI Taxonomy" id="2250710"/>
    <lineage>
        <taxon>Bacteria</taxon>
        <taxon>Bacteria division TA06</taxon>
    </lineage>
</organism>
<dbReference type="InterPro" id="IPR012340">
    <property type="entry name" value="NA-bd_OB-fold"/>
</dbReference>
<evidence type="ECO:0000313" key="9">
    <source>
        <dbReference type="EMBL" id="MBI4726522.1"/>
    </source>
</evidence>
<dbReference type="EMBL" id="JACQXR010000057">
    <property type="protein sequence ID" value="MBI4726522.1"/>
    <property type="molecule type" value="Genomic_DNA"/>
</dbReference>
<dbReference type="InterPro" id="IPR003717">
    <property type="entry name" value="RecO"/>
</dbReference>
<protein>
    <recommendedName>
        <fullName evidence="2 7">DNA repair protein RecO</fullName>
    </recommendedName>
    <alternativeName>
        <fullName evidence="6 7">Recombination protein O</fullName>
    </alternativeName>
</protein>
<dbReference type="Gene3D" id="2.40.50.140">
    <property type="entry name" value="Nucleic acid-binding proteins"/>
    <property type="match status" value="1"/>
</dbReference>
<comment type="caution">
    <text evidence="9">The sequence shown here is derived from an EMBL/GenBank/DDBJ whole genome shotgun (WGS) entry which is preliminary data.</text>
</comment>
<dbReference type="AlphaFoldDB" id="A0A933IAZ1"/>
<evidence type="ECO:0000256" key="7">
    <source>
        <dbReference type="HAMAP-Rule" id="MF_00201"/>
    </source>
</evidence>
<comment type="similarity">
    <text evidence="1 7">Belongs to the RecO family.</text>
</comment>
<dbReference type="SUPFAM" id="SSF50249">
    <property type="entry name" value="Nucleic acid-binding proteins"/>
    <property type="match status" value="1"/>
</dbReference>
<gene>
    <name evidence="7 9" type="primary">recO</name>
    <name evidence="9" type="ORF">HY768_04750</name>
</gene>
<dbReference type="SUPFAM" id="SSF57863">
    <property type="entry name" value="ArfGap/RecO-like zinc finger"/>
    <property type="match status" value="1"/>
</dbReference>
<proteinExistence type="inferred from homology"/>
<dbReference type="GO" id="GO:0006302">
    <property type="term" value="P:double-strand break repair"/>
    <property type="evidence" value="ECO:0007669"/>
    <property type="project" value="TreeGrafter"/>
</dbReference>
<dbReference type="Pfam" id="PF11967">
    <property type="entry name" value="RecO_N"/>
    <property type="match status" value="1"/>
</dbReference>
<evidence type="ECO:0000256" key="2">
    <source>
        <dbReference type="ARBA" id="ARBA00021310"/>
    </source>
</evidence>
<sequence length="245" mass="27405">MIQRTEAIILKTQNWSESSRIVHAFTRNFGRMKFMAKGVRRSKSKFGAAFDPGTLSQVVFYRSLRSELHTASEASVVFYPGQGLKVTDTLNFLAPALEVAYRATDLESPNLALFNNLSVLLKALEHSPSPQRPLAEFCLASIKNLGYHPVLNRCLDCKKLVCDELFLFSLSLGGLLCPGCGKKHGESVALTSPVLKGLDFWQQHDYLPPLDPEDSLFLIRLLAEFINHHLSGHSRLVSFKYLPRA</sequence>